<keyword evidence="8" id="KW-0675">Receptor</keyword>
<dbReference type="AlphaFoldDB" id="A0A1I6M9Z5"/>
<proteinExistence type="inferred from homology"/>
<evidence type="ECO:0000259" key="14">
    <source>
        <dbReference type="Pfam" id="PF07715"/>
    </source>
</evidence>
<keyword evidence="2" id="KW-0813">Transport</keyword>
<evidence type="ECO:0000256" key="9">
    <source>
        <dbReference type="ARBA" id="ARBA00023237"/>
    </source>
</evidence>
<comment type="subcellular location">
    <subcellularLocation>
        <location evidence="1">Cell outer membrane</location>
        <topology evidence="1">Multi-pass membrane protein</topology>
    </subcellularLocation>
</comment>
<dbReference type="OrthoDB" id="9758472at2"/>
<reference evidence="15 16" key="1">
    <citation type="submission" date="2016-10" db="EMBL/GenBank/DDBJ databases">
        <authorList>
            <person name="de Groot N.N."/>
        </authorList>
    </citation>
    <scope>NUCLEOTIDE SEQUENCE [LARGE SCALE GENOMIC DNA]</scope>
    <source>
        <strain evidence="15 16">S5-249</strain>
    </source>
</reference>
<keyword evidence="16" id="KW-1185">Reference proteome</keyword>
<keyword evidence="4" id="KW-0812">Transmembrane</keyword>
<dbReference type="Gene3D" id="2.40.170.20">
    <property type="entry name" value="TonB-dependent receptor, beta-barrel domain"/>
    <property type="match status" value="1"/>
</dbReference>
<dbReference type="RefSeq" id="WP_093317112.1">
    <property type="nucleotide sequence ID" value="NZ_FOZG01000003.1"/>
</dbReference>
<evidence type="ECO:0000256" key="3">
    <source>
        <dbReference type="ARBA" id="ARBA00022452"/>
    </source>
</evidence>
<feature type="region of interest" description="Disordered" evidence="11">
    <location>
        <begin position="35"/>
        <end position="71"/>
    </location>
</feature>
<keyword evidence="9" id="KW-0998">Cell outer membrane</keyword>
<evidence type="ECO:0000256" key="8">
    <source>
        <dbReference type="ARBA" id="ARBA00023170"/>
    </source>
</evidence>
<feature type="compositionally biased region" description="Polar residues" evidence="11">
    <location>
        <begin position="35"/>
        <end position="45"/>
    </location>
</feature>
<dbReference type="InterPro" id="IPR000531">
    <property type="entry name" value="Beta-barrel_TonB"/>
</dbReference>
<dbReference type="InterPro" id="IPR039426">
    <property type="entry name" value="TonB-dep_rcpt-like"/>
</dbReference>
<feature type="domain" description="TonB-dependent receptor-like beta-barrel" evidence="13">
    <location>
        <begin position="276"/>
        <end position="649"/>
    </location>
</feature>
<comment type="similarity">
    <text evidence="10">Belongs to the TonB-dependent receptor family.</text>
</comment>
<evidence type="ECO:0000256" key="1">
    <source>
        <dbReference type="ARBA" id="ARBA00004571"/>
    </source>
</evidence>
<dbReference type="InterPro" id="IPR037066">
    <property type="entry name" value="Plug_dom_sf"/>
</dbReference>
<keyword evidence="7 10" id="KW-0472">Membrane</keyword>
<dbReference type="GO" id="GO:0009279">
    <property type="term" value="C:cell outer membrane"/>
    <property type="evidence" value="ECO:0007669"/>
    <property type="project" value="UniProtKB-SubCell"/>
</dbReference>
<dbReference type="STRING" id="1166337.SAMN05192580_3766"/>
<dbReference type="PANTHER" id="PTHR30069:SF29">
    <property type="entry name" value="HEMOGLOBIN AND HEMOGLOBIN-HAPTOGLOBIN-BINDING PROTEIN 1-RELATED"/>
    <property type="match status" value="1"/>
</dbReference>
<evidence type="ECO:0000256" key="5">
    <source>
        <dbReference type="ARBA" id="ARBA00022729"/>
    </source>
</evidence>
<dbReference type="InterPro" id="IPR036942">
    <property type="entry name" value="Beta-barrel_TonB_sf"/>
</dbReference>
<dbReference type="PANTHER" id="PTHR30069">
    <property type="entry name" value="TONB-DEPENDENT OUTER MEMBRANE RECEPTOR"/>
    <property type="match status" value="1"/>
</dbReference>
<dbReference type="GO" id="GO:0015344">
    <property type="term" value="F:siderophore uptake transmembrane transporter activity"/>
    <property type="evidence" value="ECO:0007669"/>
    <property type="project" value="TreeGrafter"/>
</dbReference>
<evidence type="ECO:0000256" key="12">
    <source>
        <dbReference type="SAM" id="SignalP"/>
    </source>
</evidence>
<dbReference type="SUPFAM" id="SSF56935">
    <property type="entry name" value="Porins"/>
    <property type="match status" value="1"/>
</dbReference>
<name>A0A1I6M9Z5_9SPHN</name>
<dbReference type="Gene3D" id="2.170.130.10">
    <property type="entry name" value="TonB-dependent receptor, plug domain"/>
    <property type="match status" value="1"/>
</dbReference>
<keyword evidence="6 10" id="KW-0798">TonB box</keyword>
<keyword evidence="5 12" id="KW-0732">Signal</keyword>
<feature type="chain" id="PRO_5011493722" evidence="12">
    <location>
        <begin position="29"/>
        <end position="676"/>
    </location>
</feature>
<dbReference type="Pfam" id="PF00593">
    <property type="entry name" value="TonB_dep_Rec_b-barrel"/>
    <property type="match status" value="1"/>
</dbReference>
<sequence length="676" mass="71796">MRLLNRVRLIRVLMLPLGTVSVPLAAQAVDSSGEATTASLRTQQALPGDPTAPITVYGRSGPGLPPDETRHALDPRQIDLIAAGSADEIVRRLPSVHVPVNSRGEAIAFVRSAAERQVAIFYDGAAINVPWDNRLDLSLLPAALIGSARTAAAPLAPLYGVNALGAVSFSPRAPDGIAARALVGSGRAREAQGIAPLLTGTTRLDIGGSYADRRGEPLSDDAALPFSQIGDDRRTNTDRELASVFARLGSEAGGHRLSLTAFHVWGEKGIAPESDRPSGARFWRYPDIQHTLISANGGLALGDATALDLVGWVQRFRQTIDSYTDVTYDRRDTREVDHDLTFGTRALLTQQLGGARLTGSINLLDSVHKQQDITFTAGRPPAALPGFIRYHQRNLSVGADLDLPLGGGLTAQLGAGYDKVDYLDTGDKPAIADADGWTGRVGLAWDVGSGVRLRGAAGRKIRAPTMRELFGQALNRFLINPDLKPERIISAEAGAEWRGDAGGLFLVGFIQDLDGTIDQRNVGRLRQRINLAGSKVHGVEAGGDWRVAPEISIGGSATLSRVRRKENPAGQINRLAEKPSALARAYVDYAGQSGFGALAEVQHIGRAYSADVNGVLVPLPRSTALNLRASQRIAAGATRFELFARVDNVTDTDIVPQLGLPAPGRAFRIGLSVGAP</sequence>
<gene>
    <name evidence="15" type="ORF">SAMN05192580_3766</name>
</gene>
<evidence type="ECO:0000256" key="10">
    <source>
        <dbReference type="RuleBase" id="RU003357"/>
    </source>
</evidence>
<evidence type="ECO:0000256" key="11">
    <source>
        <dbReference type="SAM" id="MobiDB-lite"/>
    </source>
</evidence>
<dbReference type="GO" id="GO:0044718">
    <property type="term" value="P:siderophore transmembrane transport"/>
    <property type="evidence" value="ECO:0007669"/>
    <property type="project" value="TreeGrafter"/>
</dbReference>
<dbReference type="EMBL" id="FOZG01000003">
    <property type="protein sequence ID" value="SFS12535.1"/>
    <property type="molecule type" value="Genomic_DNA"/>
</dbReference>
<evidence type="ECO:0000256" key="4">
    <source>
        <dbReference type="ARBA" id="ARBA00022692"/>
    </source>
</evidence>
<evidence type="ECO:0000313" key="15">
    <source>
        <dbReference type="EMBL" id="SFS12535.1"/>
    </source>
</evidence>
<evidence type="ECO:0000259" key="13">
    <source>
        <dbReference type="Pfam" id="PF00593"/>
    </source>
</evidence>
<feature type="domain" description="TonB-dependent receptor plug" evidence="14">
    <location>
        <begin position="72"/>
        <end position="167"/>
    </location>
</feature>
<evidence type="ECO:0000256" key="6">
    <source>
        <dbReference type="ARBA" id="ARBA00023077"/>
    </source>
</evidence>
<evidence type="ECO:0000256" key="2">
    <source>
        <dbReference type="ARBA" id="ARBA00022448"/>
    </source>
</evidence>
<organism evidence="15 16">
    <name type="scientific">Sphingomonas jatrophae</name>
    <dbReference type="NCBI Taxonomy" id="1166337"/>
    <lineage>
        <taxon>Bacteria</taxon>
        <taxon>Pseudomonadati</taxon>
        <taxon>Pseudomonadota</taxon>
        <taxon>Alphaproteobacteria</taxon>
        <taxon>Sphingomonadales</taxon>
        <taxon>Sphingomonadaceae</taxon>
        <taxon>Sphingomonas</taxon>
    </lineage>
</organism>
<dbReference type="Proteomes" id="UP000198824">
    <property type="component" value="Unassembled WGS sequence"/>
</dbReference>
<feature type="signal peptide" evidence="12">
    <location>
        <begin position="1"/>
        <end position="28"/>
    </location>
</feature>
<dbReference type="Pfam" id="PF07715">
    <property type="entry name" value="Plug"/>
    <property type="match status" value="1"/>
</dbReference>
<accession>A0A1I6M9Z5</accession>
<evidence type="ECO:0000313" key="16">
    <source>
        <dbReference type="Proteomes" id="UP000198824"/>
    </source>
</evidence>
<keyword evidence="3" id="KW-1134">Transmembrane beta strand</keyword>
<protein>
    <submittedName>
        <fullName evidence="15">Iron complex outermembrane recepter protein</fullName>
    </submittedName>
</protein>
<evidence type="ECO:0000256" key="7">
    <source>
        <dbReference type="ARBA" id="ARBA00023136"/>
    </source>
</evidence>
<dbReference type="InterPro" id="IPR012910">
    <property type="entry name" value="Plug_dom"/>
</dbReference>